<dbReference type="Pfam" id="PF00106">
    <property type="entry name" value="adh_short"/>
    <property type="match status" value="1"/>
</dbReference>
<feature type="non-terminal residue" evidence="3">
    <location>
        <position position="176"/>
    </location>
</feature>
<evidence type="ECO:0000256" key="2">
    <source>
        <dbReference type="ARBA" id="ARBA00023002"/>
    </source>
</evidence>
<evidence type="ECO:0000256" key="1">
    <source>
        <dbReference type="ARBA" id="ARBA00006484"/>
    </source>
</evidence>
<organism evidence="3">
    <name type="scientific">marine metagenome</name>
    <dbReference type="NCBI Taxonomy" id="408172"/>
    <lineage>
        <taxon>unclassified sequences</taxon>
        <taxon>metagenomes</taxon>
        <taxon>ecological metagenomes</taxon>
    </lineage>
</organism>
<dbReference type="CDD" id="cd05233">
    <property type="entry name" value="SDR_c"/>
    <property type="match status" value="1"/>
</dbReference>
<dbReference type="InterPro" id="IPR002347">
    <property type="entry name" value="SDR_fam"/>
</dbReference>
<reference evidence="3" key="1">
    <citation type="submission" date="2018-05" db="EMBL/GenBank/DDBJ databases">
        <authorList>
            <person name="Lanie J.A."/>
            <person name="Ng W.-L."/>
            <person name="Kazmierczak K.M."/>
            <person name="Andrzejewski T.M."/>
            <person name="Davidsen T.M."/>
            <person name="Wayne K.J."/>
            <person name="Tettelin H."/>
            <person name="Glass J.I."/>
            <person name="Rusch D."/>
            <person name="Podicherti R."/>
            <person name="Tsui H.-C.T."/>
            <person name="Winkler M.E."/>
        </authorList>
    </citation>
    <scope>NUCLEOTIDE SEQUENCE</scope>
</reference>
<gene>
    <name evidence="3" type="ORF">METZ01_LOCUS337960</name>
</gene>
<keyword evidence="2" id="KW-0560">Oxidoreductase</keyword>
<dbReference type="PANTHER" id="PTHR42760">
    <property type="entry name" value="SHORT-CHAIN DEHYDROGENASES/REDUCTASES FAMILY MEMBER"/>
    <property type="match status" value="1"/>
</dbReference>
<dbReference type="PRINTS" id="PR00081">
    <property type="entry name" value="GDHRDH"/>
</dbReference>
<dbReference type="AlphaFoldDB" id="A0A382QI38"/>
<proteinExistence type="inferred from homology"/>
<name>A0A382QI38_9ZZZZ</name>
<accession>A0A382QI38</accession>
<comment type="similarity">
    <text evidence="1">Belongs to the short-chain dehydrogenases/reductases (SDR) family.</text>
</comment>
<dbReference type="InterPro" id="IPR036291">
    <property type="entry name" value="NAD(P)-bd_dom_sf"/>
</dbReference>
<dbReference type="PRINTS" id="PR00080">
    <property type="entry name" value="SDRFAMILY"/>
</dbReference>
<dbReference type="EMBL" id="UINC01114649">
    <property type="protein sequence ID" value="SVC85106.1"/>
    <property type="molecule type" value="Genomic_DNA"/>
</dbReference>
<dbReference type="GO" id="GO:0016616">
    <property type="term" value="F:oxidoreductase activity, acting on the CH-OH group of donors, NAD or NADP as acceptor"/>
    <property type="evidence" value="ECO:0007669"/>
    <property type="project" value="TreeGrafter"/>
</dbReference>
<dbReference type="SUPFAM" id="SSF51735">
    <property type="entry name" value="NAD(P)-binding Rossmann-fold domains"/>
    <property type="match status" value="1"/>
</dbReference>
<protein>
    <submittedName>
        <fullName evidence="3">Uncharacterized protein</fullName>
    </submittedName>
</protein>
<sequence length="176" mass="19099">MENYNDEFDNKVAIVTGAGQGMGKAVAKRLANGGSRIVVFDINREQADAAVKSLNEFNCESLVVTGDVTQKQDVEKAVKATLDKFGQVDILINNAGVLRPTPVIDIDEKEWDWVVAVNLKGTFLFSQAVLKVMRKNNWGRIVNFSSTAGKNISTVGGAHYTSAKAAILGFTRHLAK</sequence>
<dbReference type="PANTHER" id="PTHR42760:SF133">
    <property type="entry name" value="3-OXOACYL-[ACYL-CARRIER-PROTEIN] REDUCTASE"/>
    <property type="match status" value="1"/>
</dbReference>
<evidence type="ECO:0000313" key="3">
    <source>
        <dbReference type="EMBL" id="SVC85106.1"/>
    </source>
</evidence>
<dbReference type="Gene3D" id="3.40.50.720">
    <property type="entry name" value="NAD(P)-binding Rossmann-like Domain"/>
    <property type="match status" value="1"/>
</dbReference>